<dbReference type="AlphaFoldDB" id="A0AAD3HIJ6"/>
<dbReference type="Proteomes" id="UP001054857">
    <property type="component" value="Unassembled WGS sequence"/>
</dbReference>
<dbReference type="EMBL" id="BMAR01000002">
    <property type="protein sequence ID" value="GFR41871.1"/>
    <property type="molecule type" value="Genomic_DNA"/>
</dbReference>
<organism evidence="3 4">
    <name type="scientific">Astrephomene gubernaculifera</name>
    <dbReference type="NCBI Taxonomy" id="47775"/>
    <lineage>
        <taxon>Eukaryota</taxon>
        <taxon>Viridiplantae</taxon>
        <taxon>Chlorophyta</taxon>
        <taxon>core chlorophytes</taxon>
        <taxon>Chlorophyceae</taxon>
        <taxon>CS clade</taxon>
        <taxon>Chlamydomonadales</taxon>
        <taxon>Astrephomenaceae</taxon>
        <taxon>Astrephomene</taxon>
    </lineage>
</organism>
<feature type="non-terminal residue" evidence="3">
    <location>
        <position position="148"/>
    </location>
</feature>
<feature type="signal peptide" evidence="2">
    <location>
        <begin position="1"/>
        <end position="16"/>
    </location>
</feature>
<evidence type="ECO:0000256" key="2">
    <source>
        <dbReference type="SAM" id="SignalP"/>
    </source>
</evidence>
<keyword evidence="4" id="KW-1185">Reference proteome</keyword>
<evidence type="ECO:0000256" key="1">
    <source>
        <dbReference type="SAM" id="MobiDB-lite"/>
    </source>
</evidence>
<feature type="region of interest" description="Disordered" evidence="1">
    <location>
        <begin position="125"/>
        <end position="148"/>
    </location>
</feature>
<gene>
    <name evidence="3" type="ORF">Agub_g2652</name>
</gene>
<reference evidence="3 4" key="1">
    <citation type="journal article" date="2021" name="Sci. Rep.">
        <title>Genome sequencing of the multicellular alga Astrephomene provides insights into convergent evolution of germ-soma differentiation.</title>
        <authorList>
            <person name="Yamashita S."/>
            <person name="Yamamoto K."/>
            <person name="Matsuzaki R."/>
            <person name="Suzuki S."/>
            <person name="Yamaguchi H."/>
            <person name="Hirooka S."/>
            <person name="Minakuchi Y."/>
            <person name="Miyagishima S."/>
            <person name="Kawachi M."/>
            <person name="Toyoda A."/>
            <person name="Nozaki H."/>
        </authorList>
    </citation>
    <scope>NUCLEOTIDE SEQUENCE [LARGE SCALE GENOMIC DNA]</scope>
    <source>
        <strain evidence="3 4">NIES-4017</strain>
    </source>
</reference>
<evidence type="ECO:0000313" key="4">
    <source>
        <dbReference type="Proteomes" id="UP001054857"/>
    </source>
</evidence>
<sequence length="148" mass="14625">LLLAVSAGMAVWGMLALDEQLVAAGWGALGQLRAHGQAVVDGLEDIRGNLSRALPQQLNTSLTSLAGLLAPGELAGSAEAVANYTSSSQPAVASLLSTATALQSALASQLLPGLANLSAQLTTTTTTTTTNSSSSTAPPASSSSSYGT</sequence>
<protein>
    <submittedName>
        <fullName evidence="3">Uncharacterized protein</fullName>
    </submittedName>
</protein>
<name>A0AAD3HIJ6_9CHLO</name>
<evidence type="ECO:0000313" key="3">
    <source>
        <dbReference type="EMBL" id="GFR41871.1"/>
    </source>
</evidence>
<comment type="caution">
    <text evidence="3">The sequence shown here is derived from an EMBL/GenBank/DDBJ whole genome shotgun (WGS) entry which is preliminary data.</text>
</comment>
<feature type="chain" id="PRO_5041997564" evidence="2">
    <location>
        <begin position="17"/>
        <end position="148"/>
    </location>
</feature>
<proteinExistence type="predicted"/>
<keyword evidence="2" id="KW-0732">Signal</keyword>
<accession>A0AAD3HIJ6</accession>
<feature type="non-terminal residue" evidence="3">
    <location>
        <position position="1"/>
    </location>
</feature>